<dbReference type="AlphaFoldDB" id="D1A702"/>
<evidence type="ECO:0000259" key="1">
    <source>
        <dbReference type="PROSITE" id="PS50819"/>
    </source>
</evidence>
<dbReference type="Proteomes" id="UP000001918">
    <property type="component" value="Chromosome"/>
</dbReference>
<dbReference type="KEGG" id="tcu:Tcur_2861"/>
<proteinExistence type="predicted"/>
<dbReference type="OrthoDB" id="3366805at2"/>
<dbReference type="RefSeq" id="WP_012853190.1">
    <property type="nucleotide sequence ID" value="NC_013510.1"/>
</dbReference>
<dbReference type="EMBL" id="CP001738">
    <property type="protein sequence ID" value="ACY98406.1"/>
    <property type="molecule type" value="Genomic_DNA"/>
</dbReference>
<dbReference type="SUPFAM" id="SSF55608">
    <property type="entry name" value="Homing endonucleases"/>
    <property type="match status" value="1"/>
</dbReference>
<keyword evidence="3" id="KW-1185">Reference proteome</keyword>
<dbReference type="HOGENOM" id="CLU_095291_0_0_11"/>
<dbReference type="eggNOG" id="COG3780">
    <property type="taxonomic scope" value="Bacteria"/>
</dbReference>
<dbReference type="PROSITE" id="PS50819">
    <property type="entry name" value="INTEIN_ENDONUCLEASE"/>
    <property type="match status" value="1"/>
</dbReference>
<feature type="domain" description="DOD-type homing endonuclease" evidence="1">
    <location>
        <begin position="72"/>
        <end position="229"/>
    </location>
</feature>
<gene>
    <name evidence="2" type="ordered locus">Tcur_2861</name>
</gene>
<dbReference type="GO" id="GO:0004519">
    <property type="term" value="F:endonuclease activity"/>
    <property type="evidence" value="ECO:0007669"/>
    <property type="project" value="InterPro"/>
</dbReference>
<accession>D1A702</accession>
<name>D1A702_THECD</name>
<sequence>MYDVATRRSALKLLQDGFTVSEVSRRIGVSRAAVKEWRDDPAKALTAQAGSRCPRCAETPSLPEPGPDYAYLLGLYLGDGCITPVGDPAKSVWALRIMCADTWPGLITECENAVRSIRPGNKVRRIPCTGCTEVKSMSRHWPCLFPQHGPGKKHLRRIRLTAWQQQIVDEHTERFIRGLLHSDGCRLTNKIRRRLPSGERRYEYPRYLFTNESQDILQILGAALDRLGIAWRYSKRNTISIAKKDAVARLDEFVGPKY</sequence>
<reference evidence="2 3" key="1">
    <citation type="journal article" date="2011" name="Stand. Genomic Sci.">
        <title>Complete genome sequence of Thermomonospora curvata type strain (B9).</title>
        <authorList>
            <person name="Chertkov O."/>
            <person name="Sikorski J."/>
            <person name="Nolan M."/>
            <person name="Lapidus A."/>
            <person name="Lucas S."/>
            <person name="Del Rio T.G."/>
            <person name="Tice H."/>
            <person name="Cheng J.F."/>
            <person name="Goodwin L."/>
            <person name="Pitluck S."/>
            <person name="Liolios K."/>
            <person name="Ivanova N."/>
            <person name="Mavromatis K."/>
            <person name="Mikhailova N."/>
            <person name="Ovchinnikova G."/>
            <person name="Pati A."/>
            <person name="Chen A."/>
            <person name="Palaniappan K."/>
            <person name="Djao O.D."/>
            <person name="Land M."/>
            <person name="Hauser L."/>
            <person name="Chang Y.J."/>
            <person name="Jeffries C.D."/>
            <person name="Brettin T."/>
            <person name="Han C."/>
            <person name="Detter J.C."/>
            <person name="Rohde M."/>
            <person name="Goker M."/>
            <person name="Woyke T."/>
            <person name="Bristow J."/>
            <person name="Eisen J.A."/>
            <person name="Markowitz V."/>
            <person name="Hugenholtz P."/>
            <person name="Klenk H.P."/>
            <person name="Kyrpides N.C."/>
        </authorList>
    </citation>
    <scope>NUCLEOTIDE SEQUENCE [LARGE SCALE GENOMIC DNA]</scope>
    <source>
        <strain evidence="3">ATCC 19995 / DSM 43183 / JCM 3096 / KCTC 9072 / NBRC 15933 / NCIMB 10081 / Henssen B9</strain>
    </source>
</reference>
<dbReference type="InterPro" id="IPR027434">
    <property type="entry name" value="Homing_endonucl"/>
</dbReference>
<evidence type="ECO:0000313" key="2">
    <source>
        <dbReference type="EMBL" id="ACY98406.1"/>
    </source>
</evidence>
<dbReference type="Pfam" id="PF13384">
    <property type="entry name" value="HTH_23"/>
    <property type="match status" value="1"/>
</dbReference>
<protein>
    <recommendedName>
        <fullName evidence="1">DOD-type homing endonuclease domain-containing protein</fullName>
    </recommendedName>
</protein>
<organism evidence="2 3">
    <name type="scientific">Thermomonospora curvata (strain ATCC 19995 / DSM 43183 / JCM 3096 / KCTC 9072 / NBRC 15933 / NCIMB 10081 / Henssen B9)</name>
    <dbReference type="NCBI Taxonomy" id="471852"/>
    <lineage>
        <taxon>Bacteria</taxon>
        <taxon>Bacillati</taxon>
        <taxon>Actinomycetota</taxon>
        <taxon>Actinomycetes</taxon>
        <taxon>Streptosporangiales</taxon>
        <taxon>Thermomonosporaceae</taxon>
        <taxon>Thermomonospora</taxon>
    </lineage>
</organism>
<evidence type="ECO:0000313" key="3">
    <source>
        <dbReference type="Proteomes" id="UP000001918"/>
    </source>
</evidence>
<dbReference type="Gene3D" id="3.10.28.10">
    <property type="entry name" value="Homing endonucleases"/>
    <property type="match status" value="1"/>
</dbReference>
<dbReference type="InterPro" id="IPR004042">
    <property type="entry name" value="Intein_endonuc_central"/>
</dbReference>